<organism evidence="1 2">
    <name type="scientific">Kuraishia capsulata CBS 1993</name>
    <dbReference type="NCBI Taxonomy" id="1382522"/>
    <lineage>
        <taxon>Eukaryota</taxon>
        <taxon>Fungi</taxon>
        <taxon>Dikarya</taxon>
        <taxon>Ascomycota</taxon>
        <taxon>Saccharomycotina</taxon>
        <taxon>Pichiomycetes</taxon>
        <taxon>Pichiales</taxon>
        <taxon>Pichiaceae</taxon>
        <taxon>Kuraishia</taxon>
    </lineage>
</organism>
<reference evidence="1" key="1">
    <citation type="submission" date="2013-12" db="EMBL/GenBank/DDBJ databases">
        <authorList>
            <person name="Genoscope - CEA"/>
        </authorList>
    </citation>
    <scope>NUCLEOTIDE SEQUENCE</scope>
    <source>
        <strain evidence="1">CBS 1993</strain>
    </source>
</reference>
<dbReference type="Proteomes" id="UP000019384">
    <property type="component" value="Unassembled WGS sequence"/>
</dbReference>
<accession>W6MFA6</accession>
<dbReference type="EMBL" id="HG793125">
    <property type="protein sequence ID" value="CDK24424.1"/>
    <property type="molecule type" value="Genomic_DNA"/>
</dbReference>
<evidence type="ECO:0000313" key="1">
    <source>
        <dbReference type="EMBL" id="CDK24424.1"/>
    </source>
</evidence>
<protein>
    <submittedName>
        <fullName evidence="1">Uncharacterized protein</fullName>
    </submittedName>
</protein>
<proteinExistence type="predicted"/>
<dbReference type="GeneID" id="34517829"/>
<gene>
    <name evidence="1" type="ORF">KUCA_T00000386001</name>
</gene>
<dbReference type="HOGENOM" id="CLU_2277906_0_0_1"/>
<dbReference type="AlphaFoldDB" id="W6MFA6"/>
<name>W6MFA6_9ASCO</name>
<evidence type="ECO:0000313" key="2">
    <source>
        <dbReference type="Proteomes" id="UP000019384"/>
    </source>
</evidence>
<reference evidence="1" key="2">
    <citation type="submission" date="2014-02" db="EMBL/GenBank/DDBJ databases">
        <title>Complete DNA sequence of /Kuraishia capsulata/ illustrates novel genomic features among budding yeasts (/Saccharomycotina/).</title>
        <authorList>
            <person name="Morales L."/>
            <person name="Noel B."/>
            <person name="Porcel B."/>
            <person name="Marcet-Houben M."/>
            <person name="Hullo M-F."/>
            <person name="Sacerdot C."/>
            <person name="Tekaia F."/>
            <person name="Leh-Louis V."/>
            <person name="Despons L."/>
            <person name="Khanna V."/>
            <person name="Aury J-M."/>
            <person name="Barbe V."/>
            <person name="Couloux A."/>
            <person name="Labadie K."/>
            <person name="Pelletier E."/>
            <person name="Souciet J-L."/>
            <person name="Boekhout T."/>
            <person name="Gabaldon T."/>
            <person name="Wincker P."/>
            <person name="Dujon B."/>
        </authorList>
    </citation>
    <scope>NUCLEOTIDE SEQUENCE</scope>
    <source>
        <strain evidence="1">CBS 1993</strain>
    </source>
</reference>
<keyword evidence="2" id="KW-1185">Reference proteome</keyword>
<sequence>MRDEKIRIYSNDTTIICMHIVDSRSSIKPELIVSSWKDFVICKYQRAYLYGDRLHSFTQIVWQSYIATIAPKELYKSEVLLGDLTCNFQYTVTILEDTQCRL</sequence>
<dbReference type="RefSeq" id="XP_022456441.1">
    <property type="nucleotide sequence ID" value="XM_022604922.1"/>
</dbReference>